<dbReference type="NCBIfam" id="TIGR01484">
    <property type="entry name" value="HAD-SF-IIB"/>
    <property type="match status" value="1"/>
</dbReference>
<dbReference type="SUPFAM" id="SSF56784">
    <property type="entry name" value="HAD-like"/>
    <property type="match status" value="1"/>
</dbReference>
<dbReference type="GO" id="GO:0046872">
    <property type="term" value="F:metal ion binding"/>
    <property type="evidence" value="ECO:0007669"/>
    <property type="project" value="UniProtKB-KW"/>
</dbReference>
<keyword evidence="6" id="KW-1185">Reference proteome</keyword>
<dbReference type="EMBL" id="WTYH01000001">
    <property type="protein sequence ID" value="MXO94371.1"/>
    <property type="molecule type" value="Genomic_DNA"/>
</dbReference>
<evidence type="ECO:0000313" key="6">
    <source>
        <dbReference type="Proteomes" id="UP000460626"/>
    </source>
</evidence>
<evidence type="ECO:0000256" key="2">
    <source>
        <dbReference type="ARBA" id="ARBA00008770"/>
    </source>
</evidence>
<dbReference type="Pfam" id="PF02358">
    <property type="entry name" value="Trehalose_PPase"/>
    <property type="match status" value="1"/>
</dbReference>
<evidence type="ECO:0000256" key="3">
    <source>
        <dbReference type="ARBA" id="ARBA00022801"/>
    </source>
</evidence>
<dbReference type="EC" id="3.1.3.12" evidence="4"/>
<comment type="catalytic activity">
    <reaction evidence="4">
        <text>alpha,alpha-trehalose 6-phosphate + H2O = alpha,alpha-trehalose + phosphate</text>
        <dbReference type="Rhea" id="RHEA:23420"/>
        <dbReference type="ChEBI" id="CHEBI:15377"/>
        <dbReference type="ChEBI" id="CHEBI:16551"/>
        <dbReference type="ChEBI" id="CHEBI:43474"/>
        <dbReference type="ChEBI" id="CHEBI:58429"/>
        <dbReference type="EC" id="3.1.3.12"/>
    </reaction>
</comment>
<comment type="pathway">
    <text evidence="1 4">Glycan biosynthesis; trehalose biosynthesis.</text>
</comment>
<dbReference type="OrthoDB" id="9814913at2"/>
<dbReference type="Gene3D" id="3.40.50.1000">
    <property type="entry name" value="HAD superfamily/HAD-like"/>
    <property type="match status" value="1"/>
</dbReference>
<dbReference type="InterPro" id="IPR036412">
    <property type="entry name" value="HAD-like_sf"/>
</dbReference>
<dbReference type="Proteomes" id="UP000460626">
    <property type="component" value="Unassembled WGS sequence"/>
</dbReference>
<dbReference type="GO" id="GO:0004805">
    <property type="term" value="F:trehalose-phosphatase activity"/>
    <property type="evidence" value="ECO:0007669"/>
    <property type="project" value="UniProtKB-EC"/>
</dbReference>
<keyword evidence="4" id="KW-0460">Magnesium</keyword>
<dbReference type="AlphaFoldDB" id="A0A845A1F1"/>
<name>A0A845A1F1_9SPHN</name>
<reference evidence="5 6" key="1">
    <citation type="submission" date="2019-12" db="EMBL/GenBank/DDBJ databases">
        <title>Genomic-based taxomic classification of the family Erythrobacteraceae.</title>
        <authorList>
            <person name="Xu L."/>
        </authorList>
    </citation>
    <scope>NUCLEOTIDE SEQUENCE [LARGE SCALE GENOMIC DNA]</scope>
    <source>
        <strain evidence="5 6">RC4-10-4</strain>
    </source>
</reference>
<keyword evidence="3 4" id="KW-0378">Hydrolase</keyword>
<dbReference type="Gene3D" id="3.30.70.1020">
    <property type="entry name" value="Trehalose-6-phosphate phosphatase related protein, domain 2"/>
    <property type="match status" value="1"/>
</dbReference>
<keyword evidence="4" id="KW-0479">Metal-binding</keyword>
<dbReference type="RefSeq" id="WP_131453596.1">
    <property type="nucleotide sequence ID" value="NZ_BMJK01000002.1"/>
</dbReference>
<evidence type="ECO:0000313" key="5">
    <source>
        <dbReference type="EMBL" id="MXO94371.1"/>
    </source>
</evidence>
<proteinExistence type="inferred from homology"/>
<evidence type="ECO:0000256" key="1">
    <source>
        <dbReference type="ARBA" id="ARBA00005199"/>
    </source>
</evidence>
<comment type="cofactor">
    <cofactor evidence="4">
        <name>Mg(2+)</name>
        <dbReference type="ChEBI" id="CHEBI:18420"/>
    </cofactor>
</comment>
<dbReference type="GO" id="GO:0005992">
    <property type="term" value="P:trehalose biosynthetic process"/>
    <property type="evidence" value="ECO:0007669"/>
    <property type="project" value="UniProtKB-UniPathway"/>
</dbReference>
<comment type="function">
    <text evidence="4">Removes the phosphate from trehalose 6-phosphate to produce free trehalose.</text>
</comment>
<dbReference type="InterPro" id="IPR044651">
    <property type="entry name" value="OTSB-like"/>
</dbReference>
<protein>
    <recommendedName>
        <fullName evidence="4">Trehalose 6-phosphate phosphatase</fullName>
        <ecNumber evidence="4">3.1.3.12</ecNumber>
    </recommendedName>
</protein>
<dbReference type="PANTHER" id="PTHR43768">
    <property type="entry name" value="TREHALOSE 6-PHOSPHATE PHOSPHATASE"/>
    <property type="match status" value="1"/>
</dbReference>
<accession>A0A845A1F1</accession>
<dbReference type="InterPro" id="IPR006379">
    <property type="entry name" value="HAD-SF_hydro_IIB"/>
</dbReference>
<gene>
    <name evidence="5" type="primary">otsB</name>
    <name evidence="5" type="ORF">GRI62_12265</name>
</gene>
<comment type="similarity">
    <text evidence="2 4">Belongs to the trehalose phosphatase family.</text>
</comment>
<dbReference type="InterPro" id="IPR023214">
    <property type="entry name" value="HAD_sf"/>
</dbReference>
<dbReference type="PANTHER" id="PTHR43768:SF3">
    <property type="entry name" value="TREHALOSE 6-PHOSPHATE PHOSPHATASE"/>
    <property type="match status" value="1"/>
</dbReference>
<dbReference type="UniPathway" id="UPA00299"/>
<organism evidence="5 6">
    <name type="scientific">Aurantiacibacter arachoides</name>
    <dbReference type="NCBI Taxonomy" id="1850444"/>
    <lineage>
        <taxon>Bacteria</taxon>
        <taxon>Pseudomonadati</taxon>
        <taxon>Pseudomonadota</taxon>
        <taxon>Alphaproteobacteria</taxon>
        <taxon>Sphingomonadales</taxon>
        <taxon>Erythrobacteraceae</taxon>
        <taxon>Aurantiacibacter</taxon>
    </lineage>
</organism>
<dbReference type="InterPro" id="IPR003337">
    <property type="entry name" value="Trehalose_PPase"/>
</dbReference>
<dbReference type="NCBIfam" id="TIGR00685">
    <property type="entry name" value="T6PP"/>
    <property type="match status" value="1"/>
</dbReference>
<comment type="caution">
    <text evidence="5">The sequence shown here is derived from an EMBL/GenBank/DDBJ whole genome shotgun (WGS) entry which is preliminary data.</text>
</comment>
<sequence length="246" mass="24954">MADASPLPSPPDLAGLLRDGPVSLFLDFDGTLVPIAAAPGAIAVPAGIGSSLADLANRLGGRLAIVSGRAIADLERHCGPLANACAGSHGGEVRLAPGDPIHSIGAVPAAVLHEVAAFAGNAGLIHEVKPLGATLHWRGRPEWEERAQQFLGDLADRFALTLKHGKCVAEIAVPGADKGAAVRTIMAAEPFAGTTPVFIGDDVTDEDGFAACTAMGGFGVAVGERPSRGARYHLADPAAVFAWIGT</sequence>
<evidence type="ECO:0000256" key="4">
    <source>
        <dbReference type="RuleBase" id="RU361117"/>
    </source>
</evidence>